<dbReference type="AlphaFoldDB" id="A0A9X4H905"/>
<dbReference type="Pfam" id="PF20410">
    <property type="entry name" value="X-Tfes_XVIPCD"/>
    <property type="match status" value="1"/>
</dbReference>
<sequence>MPLSPQAQAIVDDFGRQPGVSPEHVVNLQGVLAASPVLLDQFNEAVAKQRVLGLKPLTDPNAGGTFTPDDHSIRLSLASLSNGPGGKSLDSGEMTFVLGHELQHGLYSPAVAASRKDFETAAVQIAKTTHDYSDSAEKVLSSNRMDEASAEIAGWNATVSRVRQSNPHASLEDIYREAPGRMHDFIDRTGGMPQFNYALKSNLTLNADMTMPANAANVEAMGVNFFDKAAKSTRIGHAGQSDYANHYGPWVIGTAAIYERHYNKPRPGDPEQPMILDMQRLGLKEHVLLNNPTDKLAAGEKVFLVQGTQSDPAHHRADMATVQAVQTPENQSFERVQSINQAQSQAREQQQALEQSQQEVPPPGPTMTR</sequence>
<reference evidence="3" key="2">
    <citation type="submission" date="2022-08" db="EMBL/GenBank/DDBJ databases">
        <authorList>
            <person name="Iruegas-Bocardo F."/>
            <person name="Weisberg A.J."/>
            <person name="Riutta E.R."/>
            <person name="Kilday K."/>
            <person name="Bonkowski J.C."/>
            <person name="Creswell T."/>
            <person name="Daughtrey M.L."/>
            <person name="Rane K."/>
            <person name="Grunwald N.J."/>
            <person name="Chang J.H."/>
            <person name="Putnam M.L."/>
        </authorList>
    </citation>
    <scope>NUCLEOTIDE SEQUENCE</scope>
    <source>
        <strain evidence="3">22-338</strain>
    </source>
</reference>
<dbReference type="Proteomes" id="UP001140230">
    <property type="component" value="Unassembled WGS sequence"/>
</dbReference>
<feature type="region of interest" description="Disordered" evidence="1">
    <location>
        <begin position="328"/>
        <end position="369"/>
    </location>
</feature>
<reference evidence="3" key="1">
    <citation type="journal article" date="2022" name="Phytopathology">
        <title>Whole genome sequencing-based tracing of a 2022 introduction and outbreak of Xanthomonas hortorum pv. pelargonii.</title>
        <authorList>
            <person name="Iruegas Bocardo F."/>
            <person name="Weisberg A.J."/>
            <person name="Riutta E.R."/>
            <person name="Kilday K.B."/>
            <person name="Bonkowski J.C."/>
            <person name="Creswell T.C."/>
            <person name="Daughtrey M."/>
            <person name="Rane K.K."/>
            <person name="Grunwald N.J."/>
            <person name="Chang J.H."/>
            <person name="Putnam M."/>
        </authorList>
    </citation>
    <scope>NUCLEOTIDE SEQUENCE</scope>
    <source>
        <strain evidence="3">22-338</strain>
    </source>
</reference>
<proteinExistence type="predicted"/>
<evidence type="ECO:0000313" key="4">
    <source>
        <dbReference type="Proteomes" id="UP001140230"/>
    </source>
</evidence>
<dbReference type="EMBL" id="JANWTP010000091">
    <property type="protein sequence ID" value="MDC8640002.1"/>
    <property type="molecule type" value="Genomic_DNA"/>
</dbReference>
<accession>A0A9X4H905</accession>
<dbReference type="InterPro" id="IPR046519">
    <property type="entry name" value="X-Tfes_XVIPCD"/>
</dbReference>
<protein>
    <recommendedName>
        <fullName evidence="2">X-Tfes XVIPCD domain-containing protein</fullName>
    </recommendedName>
</protein>
<dbReference type="RefSeq" id="WP_104551978.1">
    <property type="nucleotide sequence ID" value="NZ_CP168173.1"/>
</dbReference>
<gene>
    <name evidence="3" type="ORF">NY667_19880</name>
</gene>
<feature type="compositionally biased region" description="Polar residues" evidence="1">
    <location>
        <begin position="328"/>
        <end position="340"/>
    </location>
</feature>
<feature type="compositionally biased region" description="Low complexity" evidence="1">
    <location>
        <begin position="341"/>
        <end position="359"/>
    </location>
</feature>
<evidence type="ECO:0000256" key="1">
    <source>
        <dbReference type="SAM" id="MobiDB-lite"/>
    </source>
</evidence>
<comment type="caution">
    <text evidence="3">The sequence shown here is derived from an EMBL/GenBank/DDBJ whole genome shotgun (WGS) entry which is preliminary data.</text>
</comment>
<feature type="compositionally biased region" description="Pro residues" evidence="1">
    <location>
        <begin position="360"/>
        <end position="369"/>
    </location>
</feature>
<name>A0A9X4H905_9XANT</name>
<evidence type="ECO:0000313" key="3">
    <source>
        <dbReference type="EMBL" id="MDC8640002.1"/>
    </source>
</evidence>
<feature type="domain" description="X-Tfes XVIPCD" evidence="2">
    <location>
        <begin position="285"/>
        <end position="337"/>
    </location>
</feature>
<evidence type="ECO:0000259" key="2">
    <source>
        <dbReference type="Pfam" id="PF20410"/>
    </source>
</evidence>
<organism evidence="3 4">
    <name type="scientific">Xanthomonas hortorum pv. hederae</name>
    <dbReference type="NCBI Taxonomy" id="453603"/>
    <lineage>
        <taxon>Bacteria</taxon>
        <taxon>Pseudomonadati</taxon>
        <taxon>Pseudomonadota</taxon>
        <taxon>Gammaproteobacteria</taxon>
        <taxon>Lysobacterales</taxon>
        <taxon>Lysobacteraceae</taxon>
        <taxon>Xanthomonas</taxon>
    </lineage>
</organism>